<protein>
    <submittedName>
        <fullName evidence="3">Conjugation protein</fullName>
    </submittedName>
</protein>
<proteinExistence type="predicted"/>
<dbReference type="PATRIC" id="fig|1227456.3.peg.3926"/>
<feature type="region of interest" description="Disordered" evidence="1">
    <location>
        <begin position="350"/>
        <end position="448"/>
    </location>
</feature>
<evidence type="ECO:0000259" key="2">
    <source>
        <dbReference type="Pfam" id="PF03288"/>
    </source>
</evidence>
<comment type="caution">
    <text evidence="3">The sequence shown here is derived from an EMBL/GenBank/DDBJ whole genome shotgun (WGS) entry which is preliminary data.</text>
</comment>
<feature type="domain" description="DNA primase/nucleoside triphosphatase C-terminal" evidence="2">
    <location>
        <begin position="448"/>
        <end position="519"/>
    </location>
</feature>
<name>M0MUZ7_9EURY</name>
<sequence>MAVVADRATALNVTEKVHDYYTGAAEKAKNNDDIAQADEARKEYRPPGQDLIVESAHSRTELIEVTNAKKPTEARLCLSEEGEEVIANDTGDVPSSGGEAHDSALETIEHELAAEGFLVNVLEQDGSDMPDATATHPDLDTTLVLEAETTTPTKPPKVLENLKKAQEMNGTPVFVVEPGADGVGVNEAGEDFEYWARRLENILTQPVKKTEDETGIIHYYVSDYLVRINDKASVVRPTTGDKRRTNWTREDGELVMRDGDGTVHTRLENLDDVGISNVPAVDIYDEHRDKHTIERKVEENLTYEDSDNLEEDWVAMKRPAIPEEILPNPEYDRDDYHILIMSENKEERPVFYRDGATFPLSPEPDDPTDTFEKSVDHSASEDENENSSFDGEQPVNDPTDQAGSEPAVEMANDETSNKSGTGTDDSMSDDSDVEETPDEELGGKDEGVAAFADEQLITSENTETPLDEIYDPYKTYANENLFEIRNKRQFATSLRKALDFDFESKRKRVDGSKTTVYIGVGLASP</sequence>
<dbReference type="Pfam" id="PF03288">
    <property type="entry name" value="Pox_D5"/>
    <property type="match status" value="1"/>
</dbReference>
<dbReference type="Proteomes" id="UP000011625">
    <property type="component" value="Unassembled WGS sequence"/>
</dbReference>
<dbReference type="STRING" id="1227456.C450_19351"/>
<evidence type="ECO:0000313" key="4">
    <source>
        <dbReference type="Proteomes" id="UP000011625"/>
    </source>
</evidence>
<organism evidence="3 4">
    <name type="scientific">Halococcus salifodinae DSM 8989</name>
    <dbReference type="NCBI Taxonomy" id="1227456"/>
    <lineage>
        <taxon>Archaea</taxon>
        <taxon>Methanobacteriati</taxon>
        <taxon>Methanobacteriota</taxon>
        <taxon>Stenosarchaea group</taxon>
        <taxon>Halobacteria</taxon>
        <taxon>Halobacteriales</taxon>
        <taxon>Halococcaceae</taxon>
        <taxon>Halococcus</taxon>
    </lineage>
</organism>
<reference evidence="3 4" key="1">
    <citation type="journal article" date="2014" name="PLoS Genet.">
        <title>Phylogenetically driven sequencing of extremely halophilic archaea reveals strategies for static and dynamic osmo-response.</title>
        <authorList>
            <person name="Becker E.A."/>
            <person name="Seitzer P.M."/>
            <person name="Tritt A."/>
            <person name="Larsen D."/>
            <person name="Krusor M."/>
            <person name="Yao A.I."/>
            <person name="Wu D."/>
            <person name="Madern D."/>
            <person name="Eisen J.A."/>
            <person name="Darling A.E."/>
            <person name="Facciotti M.T."/>
        </authorList>
    </citation>
    <scope>NUCLEOTIDE SEQUENCE [LARGE SCALE GENOMIC DNA]</scope>
    <source>
        <strain evidence="3 4">DSM 8989</strain>
    </source>
</reference>
<gene>
    <name evidence="3" type="ORF">C450_19351</name>
</gene>
<dbReference type="EMBL" id="AOME01000088">
    <property type="protein sequence ID" value="EMA48604.1"/>
    <property type="molecule type" value="Genomic_DNA"/>
</dbReference>
<dbReference type="InterPro" id="IPR004968">
    <property type="entry name" value="DNA_primase/NTPase_C"/>
</dbReference>
<accession>M0MUZ7</accession>
<evidence type="ECO:0000313" key="3">
    <source>
        <dbReference type="EMBL" id="EMA48604.1"/>
    </source>
</evidence>
<feature type="compositionally biased region" description="Polar residues" evidence="1">
    <location>
        <begin position="386"/>
        <end position="402"/>
    </location>
</feature>
<feature type="compositionally biased region" description="Basic and acidic residues" evidence="1">
    <location>
        <begin position="370"/>
        <end position="380"/>
    </location>
</feature>
<evidence type="ECO:0000256" key="1">
    <source>
        <dbReference type="SAM" id="MobiDB-lite"/>
    </source>
</evidence>
<keyword evidence="4" id="KW-1185">Reference proteome</keyword>
<dbReference type="AlphaFoldDB" id="M0MUZ7"/>
<feature type="compositionally biased region" description="Acidic residues" evidence="1">
    <location>
        <begin position="426"/>
        <end position="440"/>
    </location>
</feature>